<dbReference type="SUPFAM" id="SSF53697">
    <property type="entry name" value="SIS domain"/>
    <property type="match status" value="1"/>
</dbReference>
<keyword evidence="3" id="KW-0804">Transcription</keyword>
<keyword evidence="2" id="KW-0238">DNA-binding</keyword>
<dbReference type="InterPro" id="IPR035472">
    <property type="entry name" value="RpiR-like_SIS"/>
</dbReference>
<dbReference type="AlphaFoldDB" id="A0A5B9Y7U4"/>
<accession>A0A5B9Y7U4</accession>
<dbReference type="PANTHER" id="PTHR30514:SF1">
    <property type="entry name" value="HTH-TYPE TRANSCRIPTIONAL REGULATOR HEXR-RELATED"/>
    <property type="match status" value="1"/>
</dbReference>
<dbReference type="InterPro" id="IPR009057">
    <property type="entry name" value="Homeodomain-like_sf"/>
</dbReference>
<feature type="domain" description="SIS" evidence="5">
    <location>
        <begin position="123"/>
        <end position="260"/>
    </location>
</feature>
<dbReference type="InterPro" id="IPR036388">
    <property type="entry name" value="WH-like_DNA-bd_sf"/>
</dbReference>
<dbReference type="InterPro" id="IPR047640">
    <property type="entry name" value="RpiR-like"/>
</dbReference>
<reference evidence="6 7" key="1">
    <citation type="submission" date="2019-08" db="EMBL/GenBank/DDBJ databases">
        <title>Complete genome sequence of Spiroplasma chinense CCH (DSM 19755).</title>
        <authorList>
            <person name="Shen H.-Y."/>
            <person name="Lin Y.-C."/>
            <person name="Chou L."/>
            <person name="Kuo C.-H."/>
        </authorList>
    </citation>
    <scope>NUCLEOTIDE SEQUENCE [LARGE SCALE GENOMIC DNA]</scope>
    <source>
        <strain evidence="6 7">CCH</strain>
    </source>
</reference>
<organism evidence="6 7">
    <name type="scientific">Spiroplasma chinense</name>
    <dbReference type="NCBI Taxonomy" id="216932"/>
    <lineage>
        <taxon>Bacteria</taxon>
        <taxon>Bacillati</taxon>
        <taxon>Mycoplasmatota</taxon>
        <taxon>Mollicutes</taxon>
        <taxon>Entomoplasmatales</taxon>
        <taxon>Spiroplasmataceae</taxon>
        <taxon>Spiroplasma</taxon>
    </lineage>
</organism>
<feature type="domain" description="HTH rpiR-type" evidence="4">
    <location>
        <begin position="8"/>
        <end position="84"/>
    </location>
</feature>
<dbReference type="GO" id="GO:0003677">
    <property type="term" value="F:DNA binding"/>
    <property type="evidence" value="ECO:0007669"/>
    <property type="project" value="UniProtKB-KW"/>
</dbReference>
<evidence type="ECO:0000256" key="2">
    <source>
        <dbReference type="ARBA" id="ARBA00023125"/>
    </source>
</evidence>
<dbReference type="GO" id="GO:0097367">
    <property type="term" value="F:carbohydrate derivative binding"/>
    <property type="evidence" value="ECO:0007669"/>
    <property type="project" value="InterPro"/>
</dbReference>
<keyword evidence="7" id="KW-1185">Reference proteome</keyword>
<sequence length="260" mass="29917">MENFKNQHLIEKIGILANQNPSLIKTLIAKFLKDNLEDLKKMTINDVARACNCAKSSVVKFCKELGCEGFKEMSMILMWEHSVFKTINTKKIENLENNKLFFEITEQNIENLKNNYLNNFIEVANILKEKPKVYLFGKGPNTHVIEVFNNYLMKLGFTVFTSTDFDVQVRLSHNVKENDICFIFSVSGLTKNILDIEQTIKEVGAKTIVASSNTSCDLAKRSDYFFEVLNNEEIFEGQRSAVISFSFIVMQLLYFIKKVN</sequence>
<evidence type="ECO:0000256" key="1">
    <source>
        <dbReference type="ARBA" id="ARBA00023015"/>
    </source>
</evidence>
<dbReference type="Pfam" id="PF01418">
    <property type="entry name" value="HTH_6"/>
    <property type="match status" value="1"/>
</dbReference>
<dbReference type="InterPro" id="IPR000281">
    <property type="entry name" value="HTH_RpiR"/>
</dbReference>
<evidence type="ECO:0000259" key="4">
    <source>
        <dbReference type="PROSITE" id="PS51071"/>
    </source>
</evidence>
<protein>
    <submittedName>
        <fullName evidence="6">RpiR family transcriptional regulator</fullName>
    </submittedName>
</protein>
<keyword evidence="1" id="KW-0805">Transcription regulation</keyword>
<dbReference type="GO" id="GO:0003700">
    <property type="term" value="F:DNA-binding transcription factor activity"/>
    <property type="evidence" value="ECO:0007669"/>
    <property type="project" value="InterPro"/>
</dbReference>
<dbReference type="CDD" id="cd05013">
    <property type="entry name" value="SIS_RpiR"/>
    <property type="match status" value="1"/>
</dbReference>
<dbReference type="PANTHER" id="PTHR30514">
    <property type="entry name" value="GLUCOKINASE"/>
    <property type="match status" value="1"/>
</dbReference>
<gene>
    <name evidence="6" type="ORF">SCHIN_v1c09690</name>
</gene>
<name>A0A5B9Y7U4_9MOLU</name>
<dbReference type="KEGG" id="schi:SCHIN_v1c09690"/>
<dbReference type="Proteomes" id="UP000323144">
    <property type="component" value="Chromosome"/>
</dbReference>
<dbReference type="GO" id="GO:1901135">
    <property type="term" value="P:carbohydrate derivative metabolic process"/>
    <property type="evidence" value="ECO:0007669"/>
    <property type="project" value="InterPro"/>
</dbReference>
<dbReference type="Pfam" id="PF01380">
    <property type="entry name" value="SIS"/>
    <property type="match status" value="1"/>
</dbReference>
<dbReference type="Gene3D" id="3.40.50.10490">
    <property type="entry name" value="Glucose-6-phosphate isomerase like protein, domain 1"/>
    <property type="match status" value="1"/>
</dbReference>
<dbReference type="PROSITE" id="PS51071">
    <property type="entry name" value="HTH_RPIR"/>
    <property type="match status" value="1"/>
</dbReference>
<dbReference type="InterPro" id="IPR046348">
    <property type="entry name" value="SIS_dom_sf"/>
</dbReference>
<proteinExistence type="predicted"/>
<dbReference type="RefSeq" id="WP_166508529.1">
    <property type="nucleotide sequence ID" value="NZ_CP043026.1"/>
</dbReference>
<dbReference type="Gene3D" id="1.10.10.10">
    <property type="entry name" value="Winged helix-like DNA-binding domain superfamily/Winged helix DNA-binding domain"/>
    <property type="match status" value="1"/>
</dbReference>
<dbReference type="SUPFAM" id="SSF46689">
    <property type="entry name" value="Homeodomain-like"/>
    <property type="match status" value="1"/>
</dbReference>
<evidence type="ECO:0000313" key="6">
    <source>
        <dbReference type="EMBL" id="QEH62162.1"/>
    </source>
</evidence>
<evidence type="ECO:0000259" key="5">
    <source>
        <dbReference type="PROSITE" id="PS51464"/>
    </source>
</evidence>
<evidence type="ECO:0000256" key="3">
    <source>
        <dbReference type="ARBA" id="ARBA00023163"/>
    </source>
</evidence>
<dbReference type="InterPro" id="IPR001347">
    <property type="entry name" value="SIS_dom"/>
</dbReference>
<dbReference type="PROSITE" id="PS51464">
    <property type="entry name" value="SIS"/>
    <property type="match status" value="1"/>
</dbReference>
<evidence type="ECO:0000313" key="7">
    <source>
        <dbReference type="Proteomes" id="UP000323144"/>
    </source>
</evidence>
<dbReference type="EMBL" id="CP043026">
    <property type="protein sequence ID" value="QEH62162.1"/>
    <property type="molecule type" value="Genomic_DNA"/>
</dbReference>